<dbReference type="EMBL" id="CP029843">
    <property type="protein sequence ID" value="AWV08648.1"/>
    <property type="molecule type" value="Genomic_DNA"/>
</dbReference>
<dbReference type="AlphaFoldDB" id="A0A2U9TDS6"/>
<dbReference type="Pfam" id="PF06674">
    <property type="entry name" value="DUF1176"/>
    <property type="match status" value="1"/>
</dbReference>
<dbReference type="Proteomes" id="UP000249447">
    <property type="component" value="Chromosome"/>
</dbReference>
<proteinExistence type="predicted"/>
<dbReference type="InterPro" id="IPR009560">
    <property type="entry name" value="DUF1176"/>
</dbReference>
<gene>
    <name evidence="1" type="ORF">C9I47_2979</name>
</gene>
<name>A0A2U9TDS6_9GAMM</name>
<evidence type="ECO:0000313" key="1">
    <source>
        <dbReference type="EMBL" id="AWV08648.1"/>
    </source>
</evidence>
<protein>
    <recommendedName>
        <fullName evidence="3">DUF1176 domain-containing protein</fullName>
    </recommendedName>
</protein>
<dbReference type="KEGG" id="lmb:C9I47_2979"/>
<keyword evidence="2" id="KW-1185">Reference proteome</keyword>
<reference evidence="1 2" key="1">
    <citation type="submission" date="2018-05" db="EMBL/GenBank/DDBJ databases">
        <title>The complete genome of Lysobacter maris HZ9B, a marine bacterium antagonistic against terrestrial plant pathogens.</title>
        <authorList>
            <person name="Zhang X.-Q."/>
        </authorList>
    </citation>
    <scope>NUCLEOTIDE SEQUENCE [LARGE SCALE GENOMIC DNA]</scope>
    <source>
        <strain evidence="1 2">HZ9B</strain>
    </source>
</reference>
<evidence type="ECO:0008006" key="3">
    <source>
        <dbReference type="Google" id="ProtNLM"/>
    </source>
</evidence>
<accession>A0A2U9TDS6</accession>
<sequence length="350" mass="36568">MPGWIVLMAALASSPSATTRPGVHFEHHDWLLACDNTGTCRAAGYQPGGGDLPVSVLLTRHAGPGQTVTAEVQIGDAWDASGESAQEAFPLTLRIDGGDLGTVAADGALSSPQTAALLGALARDTRIEWIAPGGTVYPLSDHGAAAVLLKMDEAQGRLGTPGALMRKGTRDESQVPAARPMPVIDLPALDDAGIALSPDEHTALLRELEAQLEPDACPSLSFGNDGNPVSDLSISGLSNGKRLVSAHCWLAAYNSGSAFWVINAEAPYRPVLVTTDGNEYYRGRIEAGHKGRGVGDCWGSRTWTWNGETFVGSHEQTTGLCRGFPGGAWPLPTLVSEVREDASPAGSDGR</sequence>
<evidence type="ECO:0000313" key="2">
    <source>
        <dbReference type="Proteomes" id="UP000249447"/>
    </source>
</evidence>
<organism evidence="1 2">
    <name type="scientific">Marilutibacter maris</name>
    <dbReference type="NCBI Taxonomy" id="1605891"/>
    <lineage>
        <taxon>Bacteria</taxon>
        <taxon>Pseudomonadati</taxon>
        <taxon>Pseudomonadota</taxon>
        <taxon>Gammaproteobacteria</taxon>
        <taxon>Lysobacterales</taxon>
        <taxon>Lysobacteraceae</taxon>
        <taxon>Marilutibacter</taxon>
    </lineage>
</organism>